<protein>
    <recommendedName>
        <fullName evidence="1">DUF559 domain-containing protein</fullName>
    </recommendedName>
</protein>
<dbReference type="SUPFAM" id="SSF52980">
    <property type="entry name" value="Restriction endonuclease-like"/>
    <property type="match status" value="1"/>
</dbReference>
<dbReference type="Proteomes" id="UP000239089">
    <property type="component" value="Unassembled WGS sequence"/>
</dbReference>
<dbReference type="Gene3D" id="3.40.960.10">
    <property type="entry name" value="VSR Endonuclease"/>
    <property type="match status" value="1"/>
</dbReference>
<dbReference type="InterPro" id="IPR011335">
    <property type="entry name" value="Restrct_endonuc-II-like"/>
</dbReference>
<name>A0A2S6MXM9_9HYPH</name>
<dbReference type="InterPro" id="IPR007569">
    <property type="entry name" value="DUF559"/>
</dbReference>
<evidence type="ECO:0000313" key="2">
    <source>
        <dbReference type="EMBL" id="PPQ27124.1"/>
    </source>
</evidence>
<evidence type="ECO:0000313" key="3">
    <source>
        <dbReference type="Proteomes" id="UP000239089"/>
    </source>
</evidence>
<evidence type="ECO:0000259" key="1">
    <source>
        <dbReference type="Pfam" id="PF04480"/>
    </source>
</evidence>
<proteinExistence type="predicted"/>
<dbReference type="AlphaFoldDB" id="A0A2S6MXM9"/>
<comment type="caution">
    <text evidence="2">The sequence shown here is derived from an EMBL/GenBank/DDBJ whole genome shotgun (WGS) entry which is preliminary data.</text>
</comment>
<keyword evidence="3" id="KW-1185">Reference proteome</keyword>
<feature type="domain" description="DUF559" evidence="1">
    <location>
        <begin position="284"/>
        <end position="347"/>
    </location>
</feature>
<reference evidence="2 3" key="1">
    <citation type="journal article" date="2018" name="Arch. Microbiol.">
        <title>New insights into the metabolic potential of the phototrophic purple bacterium Rhodopila globiformis DSM 161(T) from its draft genome sequence and evidence for a vanadium-dependent nitrogenase.</title>
        <authorList>
            <person name="Imhoff J.F."/>
            <person name="Rahn T."/>
            <person name="Kunzel S."/>
            <person name="Neulinger S.C."/>
        </authorList>
    </citation>
    <scope>NUCLEOTIDE SEQUENCE [LARGE SCALE GENOMIC DNA]</scope>
    <source>
        <strain evidence="2 3">DSM 16996</strain>
    </source>
</reference>
<gene>
    <name evidence="2" type="ORF">CCR94_20835</name>
</gene>
<dbReference type="EMBL" id="NHSJ01000128">
    <property type="protein sequence ID" value="PPQ27124.1"/>
    <property type="molecule type" value="Genomic_DNA"/>
</dbReference>
<accession>A0A2S6MXM9</accession>
<organism evidence="2 3">
    <name type="scientific">Rhodoblastus sphagnicola</name>
    <dbReference type="NCBI Taxonomy" id="333368"/>
    <lineage>
        <taxon>Bacteria</taxon>
        <taxon>Pseudomonadati</taxon>
        <taxon>Pseudomonadota</taxon>
        <taxon>Alphaproteobacteria</taxon>
        <taxon>Hyphomicrobiales</taxon>
        <taxon>Rhodoblastaceae</taxon>
        <taxon>Rhodoblastus</taxon>
    </lineage>
</organism>
<dbReference type="Pfam" id="PF04480">
    <property type="entry name" value="DUF559"/>
    <property type="match status" value="1"/>
</dbReference>
<sequence length="358" mass="39671">MWSLSEKLFLDHLDPLDCIESVRGGEIRLLAGLDADQLRNRDTGGGIKRPMLSFDLAGGGSVEALIERAITGLAHTVSQLWPFLWDGEDFSELRPDALGALYLPIRLHALNRKAPRLSPLWARAAVSELLEGRLPRVRNVSPEVEFAQLCYAISPAGLALVTSLDVTATPEAFIRAIEWMAATAEVAVIVLTRDLPPAAPPYERILFGARAFAKPADPAPPDPGARSRLEAPRMLAKPEVVGRPHPLSAVEQRIARLLQADAELRAVFDYNQFVPEISGPKTQVDLLWSRGRIVVEFDGDEHWREKYRADRHRDYELLRAGYLVLRITNSEVLEDAGRALEKIRDVVRLRGGAQGVLP</sequence>